<dbReference type="AlphaFoldDB" id="A0A9W7WCM5"/>
<dbReference type="Proteomes" id="UP001059041">
    <property type="component" value="Linkage Group LG21"/>
</dbReference>
<dbReference type="FunFam" id="1.10.472.10:FF:000042">
    <property type="entry name" value="FAM58A isoform 1"/>
    <property type="match status" value="1"/>
</dbReference>
<feature type="domain" description="Cyclin-like" evidence="7">
    <location>
        <begin position="29"/>
        <end position="127"/>
    </location>
</feature>
<dbReference type="GO" id="GO:0016538">
    <property type="term" value="F:cyclin-dependent protein serine/threonine kinase regulator activity"/>
    <property type="evidence" value="ECO:0007669"/>
    <property type="project" value="InterPro"/>
</dbReference>
<dbReference type="SUPFAM" id="SSF47954">
    <property type="entry name" value="Cyclin-like"/>
    <property type="match status" value="2"/>
</dbReference>
<evidence type="ECO:0000256" key="6">
    <source>
        <dbReference type="RuleBase" id="RU000383"/>
    </source>
</evidence>
<evidence type="ECO:0000313" key="9">
    <source>
        <dbReference type="Proteomes" id="UP001059041"/>
    </source>
</evidence>
<organism evidence="8 9">
    <name type="scientific">Triplophysa rosa</name>
    <name type="common">Cave loach</name>
    <dbReference type="NCBI Taxonomy" id="992332"/>
    <lineage>
        <taxon>Eukaryota</taxon>
        <taxon>Metazoa</taxon>
        <taxon>Chordata</taxon>
        <taxon>Craniata</taxon>
        <taxon>Vertebrata</taxon>
        <taxon>Euteleostomi</taxon>
        <taxon>Actinopterygii</taxon>
        <taxon>Neopterygii</taxon>
        <taxon>Teleostei</taxon>
        <taxon>Ostariophysi</taxon>
        <taxon>Cypriniformes</taxon>
        <taxon>Nemacheilidae</taxon>
        <taxon>Triplophysa</taxon>
    </lineage>
</organism>
<dbReference type="FunFam" id="1.10.472.10:FF:000179">
    <property type="entry name" value="Cyclin Q"/>
    <property type="match status" value="1"/>
</dbReference>
<dbReference type="InterPro" id="IPR036915">
    <property type="entry name" value="Cyclin-like_sf"/>
</dbReference>
<dbReference type="EMBL" id="JAFHDT010000021">
    <property type="protein sequence ID" value="KAI7794044.1"/>
    <property type="molecule type" value="Genomic_DNA"/>
</dbReference>
<name>A0A9W7WCM5_TRIRA</name>
<keyword evidence="3 6" id="KW-0195">Cyclin</keyword>
<gene>
    <name evidence="8" type="ORF">IRJ41_014671</name>
</gene>
<dbReference type="SMART" id="SM00385">
    <property type="entry name" value="CYCLIN"/>
    <property type="match status" value="2"/>
</dbReference>
<evidence type="ECO:0000256" key="3">
    <source>
        <dbReference type="ARBA" id="ARBA00023127"/>
    </source>
</evidence>
<evidence type="ECO:0000256" key="2">
    <source>
        <dbReference type="ARBA" id="ARBA00019501"/>
    </source>
</evidence>
<dbReference type="CDD" id="cd20534">
    <property type="entry name" value="CYCLIN_CCNM_CCNQ_rpt1"/>
    <property type="match status" value="1"/>
</dbReference>
<accession>A0A9W7WCM5</accession>
<dbReference type="InterPro" id="IPR048053">
    <property type="entry name" value="Cyclin-Q_second_cyclin_box"/>
</dbReference>
<dbReference type="InterPro" id="IPR013763">
    <property type="entry name" value="Cyclin-like_dom"/>
</dbReference>
<keyword evidence="9" id="KW-1185">Reference proteome</keyword>
<dbReference type="Pfam" id="PF00134">
    <property type="entry name" value="Cyclin_N"/>
    <property type="match status" value="1"/>
</dbReference>
<comment type="caution">
    <text evidence="8">The sequence shown here is derived from an EMBL/GenBank/DDBJ whole genome shotgun (WGS) entry which is preliminary data.</text>
</comment>
<evidence type="ECO:0000256" key="5">
    <source>
        <dbReference type="ARBA" id="ARBA00057521"/>
    </source>
</evidence>
<comment type="similarity">
    <text evidence="1">Belongs to the cyclin family. Cyclin-like FAM58 subfamily.</text>
</comment>
<dbReference type="CDD" id="cd20535">
    <property type="entry name" value="CYCLIN_CCNM_CCNQ_rpt2"/>
    <property type="match status" value="1"/>
</dbReference>
<reference evidence="8" key="1">
    <citation type="submission" date="2021-02" db="EMBL/GenBank/DDBJ databases">
        <title>Comparative genomics reveals that relaxation of natural selection precedes convergent phenotypic evolution of cavefish.</title>
        <authorList>
            <person name="Peng Z."/>
        </authorList>
    </citation>
    <scope>NUCLEOTIDE SEQUENCE</scope>
    <source>
        <tissue evidence="8">Muscle</tissue>
    </source>
</reference>
<protein>
    <recommendedName>
        <fullName evidence="2">Cyclin-Q</fullName>
    </recommendedName>
    <alternativeName>
        <fullName evidence="4">Cyclin-related protein FAM58A</fullName>
    </alternativeName>
</protein>
<dbReference type="InterPro" id="IPR006671">
    <property type="entry name" value="Cyclin_N"/>
</dbReference>
<proteinExistence type="inferred from homology"/>
<sequence>MQASTSGADNEARESITEDESKKHFRVCRFIVETGVKLGMRSVPMATACVLYHKFFQSASLQVYEPYLVAMSAIYLAGKVEEQHLRTRDIINVCHRYFHPESDPLELDGKFWELRDSIVQCELLILRQLNFQVCFEHPHKYLLHYLLSVRSLLNRHAWSRTPIAETALAVLKDSYHGSMCVRHKPQHLAVTCLYLSLQTYGMQLPRGELEWWQVFCSDITKDEIETIMNELLQLYDMEAKSNRGNVLGAWPGFLTSAHILHPLNPNASTRQFYKIHRSTFSIFVISRARSMCPDGLEASRSVVLLTLGVKG</sequence>
<evidence type="ECO:0000259" key="7">
    <source>
        <dbReference type="SMART" id="SM00385"/>
    </source>
</evidence>
<evidence type="ECO:0000256" key="4">
    <source>
        <dbReference type="ARBA" id="ARBA00032419"/>
    </source>
</evidence>
<comment type="function">
    <text evidence="5">May be an activating cyclin for the cyclin-associated kinase CDK10.</text>
</comment>
<dbReference type="GO" id="GO:0006357">
    <property type="term" value="P:regulation of transcription by RNA polymerase II"/>
    <property type="evidence" value="ECO:0007669"/>
    <property type="project" value="InterPro"/>
</dbReference>
<feature type="domain" description="Cyclin-like" evidence="7">
    <location>
        <begin position="147"/>
        <end position="233"/>
    </location>
</feature>
<dbReference type="Gene3D" id="1.10.472.10">
    <property type="entry name" value="Cyclin-like"/>
    <property type="match status" value="2"/>
</dbReference>
<dbReference type="InterPro" id="IPR043198">
    <property type="entry name" value="Cyclin/Ssn8"/>
</dbReference>
<dbReference type="InterPro" id="IPR048055">
    <property type="entry name" value="Cyclin-Q_first_cyclin_box"/>
</dbReference>
<evidence type="ECO:0000313" key="8">
    <source>
        <dbReference type="EMBL" id="KAI7794044.1"/>
    </source>
</evidence>
<evidence type="ECO:0000256" key="1">
    <source>
        <dbReference type="ARBA" id="ARBA00010390"/>
    </source>
</evidence>
<dbReference type="PANTHER" id="PTHR10026">
    <property type="entry name" value="CYCLIN"/>
    <property type="match status" value="1"/>
</dbReference>